<feature type="region of interest" description="Disordered" evidence="1">
    <location>
        <begin position="24"/>
        <end position="160"/>
    </location>
</feature>
<reference evidence="2 3" key="1">
    <citation type="submission" date="2019-04" db="EMBL/GenBank/DDBJ databases">
        <title>The sequence and de novo assembly of Takifugu bimaculatus genome using PacBio and Hi-C technologies.</title>
        <authorList>
            <person name="Xu P."/>
            <person name="Liu B."/>
            <person name="Zhou Z."/>
        </authorList>
    </citation>
    <scope>NUCLEOTIDE SEQUENCE [LARGE SCALE GENOMIC DNA]</scope>
    <source>
        <strain evidence="2">TB-2018</strain>
        <tissue evidence="2">Muscle</tissue>
    </source>
</reference>
<name>A0A4Z2CCB9_9TELE</name>
<protein>
    <submittedName>
        <fullName evidence="2">Uncharacterized protein</fullName>
    </submittedName>
</protein>
<sequence>MGKPLEAWTVPRLKTLLWTLMKTRCQFPSPARGRGRGRGGRGRGRGAAASDPKPASRGRSQKASAPSQSTSILQAFQATTKKSSRKGVTASYAEDSVTIDDSDDDIPVMKASRPPTKSSTISSSFSKYSSQSQSQSKGIAFDDSDEDDDGHNPFKGPSRR</sequence>
<evidence type="ECO:0000313" key="3">
    <source>
        <dbReference type="Proteomes" id="UP000516260"/>
    </source>
</evidence>
<evidence type="ECO:0000256" key="1">
    <source>
        <dbReference type="SAM" id="MobiDB-lite"/>
    </source>
</evidence>
<evidence type="ECO:0000313" key="2">
    <source>
        <dbReference type="EMBL" id="TNN01829.1"/>
    </source>
</evidence>
<feature type="compositionally biased region" description="Low complexity" evidence="1">
    <location>
        <begin position="117"/>
        <end position="137"/>
    </location>
</feature>
<dbReference type="AlphaFoldDB" id="A0A4Z2CCB9"/>
<gene>
    <name evidence="2" type="ORF">fugu_011211</name>
</gene>
<keyword evidence="3" id="KW-1185">Reference proteome</keyword>
<feature type="compositionally biased region" description="Basic residues" evidence="1">
    <location>
        <begin position="33"/>
        <end position="44"/>
    </location>
</feature>
<organism evidence="2 3">
    <name type="scientific">Takifugu bimaculatus</name>
    <dbReference type="NCBI Taxonomy" id="433685"/>
    <lineage>
        <taxon>Eukaryota</taxon>
        <taxon>Metazoa</taxon>
        <taxon>Chordata</taxon>
        <taxon>Craniata</taxon>
        <taxon>Vertebrata</taxon>
        <taxon>Euteleostomi</taxon>
        <taxon>Actinopterygii</taxon>
        <taxon>Neopterygii</taxon>
        <taxon>Teleostei</taxon>
        <taxon>Neoteleostei</taxon>
        <taxon>Acanthomorphata</taxon>
        <taxon>Eupercaria</taxon>
        <taxon>Tetraodontiformes</taxon>
        <taxon>Tetradontoidea</taxon>
        <taxon>Tetraodontidae</taxon>
        <taxon>Takifugu</taxon>
    </lineage>
</organism>
<feature type="compositionally biased region" description="Acidic residues" evidence="1">
    <location>
        <begin position="97"/>
        <end position="106"/>
    </location>
</feature>
<feature type="compositionally biased region" description="Polar residues" evidence="1">
    <location>
        <begin position="61"/>
        <end position="81"/>
    </location>
</feature>
<comment type="caution">
    <text evidence="2">The sequence shown here is derived from an EMBL/GenBank/DDBJ whole genome shotgun (WGS) entry which is preliminary data.</text>
</comment>
<proteinExistence type="predicted"/>
<accession>A0A4Z2CCB9</accession>
<dbReference type="EMBL" id="SWLE01000003">
    <property type="protein sequence ID" value="TNN01829.1"/>
    <property type="molecule type" value="Genomic_DNA"/>
</dbReference>
<dbReference type="Proteomes" id="UP000516260">
    <property type="component" value="Chromosome 11"/>
</dbReference>